<evidence type="ECO:0000313" key="2">
    <source>
        <dbReference type="EMBL" id="NTS30660.1"/>
    </source>
</evidence>
<protein>
    <submittedName>
        <fullName evidence="2">Uncharacterized protein</fullName>
    </submittedName>
</protein>
<proteinExistence type="predicted"/>
<organism evidence="2 3">
    <name type="scientific">Phyllobacterium pellucidum</name>
    <dbReference type="NCBI Taxonomy" id="2740464"/>
    <lineage>
        <taxon>Bacteria</taxon>
        <taxon>Pseudomonadati</taxon>
        <taxon>Pseudomonadota</taxon>
        <taxon>Alphaproteobacteria</taxon>
        <taxon>Hyphomicrobiales</taxon>
        <taxon>Phyllobacteriaceae</taxon>
        <taxon>Phyllobacterium</taxon>
    </lineage>
</organism>
<gene>
    <name evidence="2" type="ORF">HQ945_05280</name>
</gene>
<reference evidence="2 3" key="1">
    <citation type="submission" date="2020-05" db="EMBL/GenBank/DDBJ databases">
        <authorList>
            <person name="Kim M.K."/>
        </authorList>
    </citation>
    <scope>NUCLEOTIDE SEQUENCE [LARGE SCALE GENOMIC DNA]</scope>
    <source>
        <strain evidence="2 3">BT25</strain>
    </source>
</reference>
<dbReference type="EMBL" id="JABUMX010000001">
    <property type="protein sequence ID" value="NTS30660.1"/>
    <property type="molecule type" value="Genomic_DNA"/>
</dbReference>
<accession>A0A849VRE0</accession>
<name>A0A849VRE0_9HYPH</name>
<feature type="region of interest" description="Disordered" evidence="1">
    <location>
        <begin position="46"/>
        <end position="68"/>
    </location>
</feature>
<dbReference type="Proteomes" id="UP000550508">
    <property type="component" value="Unassembled WGS sequence"/>
</dbReference>
<sequence>MSERIQIAPMAALNEQLALVEFYKNRTLVLANQVHELTAALEQAQATIQQSRPAEAADVDGLTPGKAH</sequence>
<evidence type="ECO:0000313" key="3">
    <source>
        <dbReference type="Proteomes" id="UP000550508"/>
    </source>
</evidence>
<dbReference type="AlphaFoldDB" id="A0A849VRE0"/>
<comment type="caution">
    <text evidence="2">The sequence shown here is derived from an EMBL/GenBank/DDBJ whole genome shotgun (WGS) entry which is preliminary data.</text>
</comment>
<keyword evidence="3" id="KW-1185">Reference proteome</keyword>
<evidence type="ECO:0000256" key="1">
    <source>
        <dbReference type="SAM" id="MobiDB-lite"/>
    </source>
</evidence>
<dbReference type="RefSeq" id="WP_174207735.1">
    <property type="nucleotide sequence ID" value="NZ_JABUMX010000001.1"/>
</dbReference>